<keyword evidence="3 4" id="KW-0408">Iron</keyword>
<evidence type="ECO:0000256" key="4">
    <source>
        <dbReference type="PROSITE-ProRule" id="PRU00433"/>
    </source>
</evidence>
<comment type="caution">
    <text evidence="6">The sequence shown here is derived from an EMBL/GenBank/DDBJ whole genome shotgun (WGS) entry which is preliminary data.</text>
</comment>
<evidence type="ECO:0000313" key="7">
    <source>
        <dbReference type="Proteomes" id="UP000256373"/>
    </source>
</evidence>
<dbReference type="PROSITE" id="PS51007">
    <property type="entry name" value="CYTC"/>
    <property type="match status" value="1"/>
</dbReference>
<gene>
    <name evidence="6" type="ORF">DSL64_15790</name>
</gene>
<dbReference type="InterPro" id="IPR051459">
    <property type="entry name" value="Cytochrome_c-type_DH"/>
</dbReference>
<accession>A0A3D8YD10</accession>
<evidence type="ECO:0000256" key="3">
    <source>
        <dbReference type="ARBA" id="ARBA00023004"/>
    </source>
</evidence>
<dbReference type="PANTHER" id="PTHR35008:SF4">
    <property type="entry name" value="BLL4482 PROTEIN"/>
    <property type="match status" value="1"/>
</dbReference>
<feature type="domain" description="Cytochrome c" evidence="5">
    <location>
        <begin position="28"/>
        <end position="117"/>
    </location>
</feature>
<dbReference type="InterPro" id="IPR036909">
    <property type="entry name" value="Cyt_c-like_dom_sf"/>
</dbReference>
<organism evidence="6 7">
    <name type="scientific">Dyadobacter luteus</name>
    <dbReference type="NCBI Taxonomy" id="2259619"/>
    <lineage>
        <taxon>Bacteria</taxon>
        <taxon>Pseudomonadati</taxon>
        <taxon>Bacteroidota</taxon>
        <taxon>Cytophagia</taxon>
        <taxon>Cytophagales</taxon>
        <taxon>Spirosomataceae</taxon>
        <taxon>Dyadobacter</taxon>
    </lineage>
</organism>
<dbReference type="AlphaFoldDB" id="A0A3D8YD10"/>
<dbReference type="SUPFAM" id="SSF46626">
    <property type="entry name" value="Cytochrome c"/>
    <property type="match status" value="1"/>
</dbReference>
<dbReference type="OrthoDB" id="9811395at2"/>
<dbReference type="GO" id="GO:0020037">
    <property type="term" value="F:heme binding"/>
    <property type="evidence" value="ECO:0007669"/>
    <property type="project" value="InterPro"/>
</dbReference>
<protein>
    <submittedName>
        <fullName evidence="6">Cytochrome c</fullName>
    </submittedName>
</protein>
<dbReference type="InterPro" id="IPR009056">
    <property type="entry name" value="Cyt_c-like_dom"/>
</dbReference>
<keyword evidence="2 4" id="KW-0479">Metal-binding</keyword>
<keyword evidence="1 4" id="KW-0349">Heme</keyword>
<dbReference type="GO" id="GO:0009055">
    <property type="term" value="F:electron transfer activity"/>
    <property type="evidence" value="ECO:0007669"/>
    <property type="project" value="InterPro"/>
</dbReference>
<proteinExistence type="predicted"/>
<dbReference type="GO" id="GO:0046872">
    <property type="term" value="F:metal ion binding"/>
    <property type="evidence" value="ECO:0007669"/>
    <property type="project" value="UniProtKB-KW"/>
</dbReference>
<dbReference type="EMBL" id="QNUL01000012">
    <property type="protein sequence ID" value="REA60201.1"/>
    <property type="molecule type" value="Genomic_DNA"/>
</dbReference>
<evidence type="ECO:0000256" key="2">
    <source>
        <dbReference type="ARBA" id="ARBA00022723"/>
    </source>
</evidence>
<reference evidence="6 7" key="1">
    <citation type="submission" date="2018-07" db="EMBL/GenBank/DDBJ databases">
        <title>Dyadobacter roseus sp. nov., isolated from rose rhizosphere soil.</title>
        <authorList>
            <person name="Chen L."/>
        </authorList>
    </citation>
    <scope>NUCLEOTIDE SEQUENCE [LARGE SCALE GENOMIC DNA]</scope>
    <source>
        <strain evidence="6 7">RS19</strain>
    </source>
</reference>
<evidence type="ECO:0000313" key="6">
    <source>
        <dbReference type="EMBL" id="REA60201.1"/>
    </source>
</evidence>
<keyword evidence="7" id="KW-1185">Reference proteome</keyword>
<dbReference type="PANTHER" id="PTHR35008">
    <property type="entry name" value="BLL4482 PROTEIN-RELATED"/>
    <property type="match status" value="1"/>
</dbReference>
<evidence type="ECO:0000259" key="5">
    <source>
        <dbReference type="PROSITE" id="PS51007"/>
    </source>
</evidence>
<sequence length="136" mass="14626">MKSIILLVVAASTGLAALQSGDNDELAKSISRGRALYQTNCISCHMPEGEGMEAVYPPLAGSDFVQEDSTDKVIRVVKFGVQGEIVVNGQVYNGMMPELGLDSVQVADVINFIKNSWGNESEIKYTTPAMVVKVTK</sequence>
<dbReference type="Gene3D" id="1.10.760.10">
    <property type="entry name" value="Cytochrome c-like domain"/>
    <property type="match status" value="1"/>
</dbReference>
<dbReference type="Proteomes" id="UP000256373">
    <property type="component" value="Unassembled WGS sequence"/>
</dbReference>
<evidence type="ECO:0000256" key="1">
    <source>
        <dbReference type="ARBA" id="ARBA00022617"/>
    </source>
</evidence>
<dbReference type="Pfam" id="PF00034">
    <property type="entry name" value="Cytochrom_C"/>
    <property type="match status" value="1"/>
</dbReference>
<name>A0A3D8YD10_9BACT</name>